<feature type="transmembrane region" description="Helical" evidence="1">
    <location>
        <begin position="12"/>
        <end position="31"/>
    </location>
</feature>
<keyword evidence="4" id="KW-1185">Reference proteome</keyword>
<dbReference type="RefSeq" id="WP_191312905.1">
    <property type="nucleotide sequence ID" value="NZ_BNCL01000034.1"/>
</dbReference>
<proteinExistence type="predicted"/>
<comment type="caution">
    <text evidence="3">The sequence shown here is derived from an EMBL/GenBank/DDBJ whole genome shotgun (WGS) entry which is preliminary data.</text>
</comment>
<dbReference type="InterPro" id="IPR009936">
    <property type="entry name" value="DUF1468"/>
</dbReference>
<evidence type="ECO:0000313" key="3">
    <source>
        <dbReference type="EMBL" id="MBL3675545.1"/>
    </source>
</evidence>
<name>A0ABS1S9Y6_9RHOB</name>
<feature type="transmembrane region" description="Helical" evidence="1">
    <location>
        <begin position="43"/>
        <end position="64"/>
    </location>
</feature>
<evidence type="ECO:0000313" key="4">
    <source>
        <dbReference type="Proteomes" id="UP000644749"/>
    </source>
</evidence>
<gene>
    <name evidence="3" type="ORF">JL111_18910</name>
</gene>
<feature type="transmembrane region" description="Helical" evidence="1">
    <location>
        <begin position="124"/>
        <end position="143"/>
    </location>
</feature>
<feature type="domain" description="DUF1468" evidence="2">
    <location>
        <begin position="12"/>
        <end position="147"/>
    </location>
</feature>
<dbReference type="Proteomes" id="UP000644749">
    <property type="component" value="Unassembled WGS sequence"/>
</dbReference>
<dbReference type="EMBL" id="JAESHT010000030">
    <property type="protein sequence ID" value="MBL3675545.1"/>
    <property type="molecule type" value="Genomic_DNA"/>
</dbReference>
<organism evidence="3 4">
    <name type="scientific">Paracoccus aerius</name>
    <dbReference type="NCBI Taxonomy" id="1915382"/>
    <lineage>
        <taxon>Bacteria</taxon>
        <taxon>Pseudomonadati</taxon>
        <taxon>Pseudomonadota</taxon>
        <taxon>Alphaproteobacteria</taxon>
        <taxon>Rhodobacterales</taxon>
        <taxon>Paracoccaceae</taxon>
        <taxon>Paracoccus</taxon>
    </lineage>
</organism>
<sequence length="167" mass="17185">MQDPIEKSRDLVGGVVVMALGAGFLLSARALPFGSSGKMGPGYFPIILSVILIALGGALAIAALRRSSSEGSFGHIAWRGVLLVVGAVIFFGLAMEGLGLAPALFAVVLAAAAASRYARVRTGLPLAIGLAAFCSLLFIKALGMPMPLVGPWLSTEFWWPAASSSLQ</sequence>
<keyword evidence="1" id="KW-0812">Transmembrane</keyword>
<reference evidence="3 4" key="1">
    <citation type="submission" date="2021-01" db="EMBL/GenBank/DDBJ databases">
        <title>011410 draft genome.</title>
        <authorList>
            <person name="Lang L."/>
        </authorList>
    </citation>
    <scope>NUCLEOTIDE SEQUENCE [LARGE SCALE GENOMIC DNA]</scope>
    <source>
        <strain evidence="3 4">KCTC 42845</strain>
    </source>
</reference>
<feature type="transmembrane region" description="Helical" evidence="1">
    <location>
        <begin position="76"/>
        <end position="94"/>
    </location>
</feature>
<accession>A0ABS1S9Y6</accession>
<evidence type="ECO:0000256" key="1">
    <source>
        <dbReference type="SAM" id="Phobius"/>
    </source>
</evidence>
<feature type="transmembrane region" description="Helical" evidence="1">
    <location>
        <begin position="100"/>
        <end position="117"/>
    </location>
</feature>
<dbReference type="Pfam" id="PF07331">
    <property type="entry name" value="TctB"/>
    <property type="match status" value="1"/>
</dbReference>
<protein>
    <submittedName>
        <fullName evidence="3">Tripartite tricarboxylate transporter TctB family protein</fullName>
    </submittedName>
</protein>
<keyword evidence="1" id="KW-0472">Membrane</keyword>
<keyword evidence="1" id="KW-1133">Transmembrane helix</keyword>
<evidence type="ECO:0000259" key="2">
    <source>
        <dbReference type="Pfam" id="PF07331"/>
    </source>
</evidence>